<feature type="region of interest" description="Disordered" evidence="1">
    <location>
        <begin position="117"/>
        <end position="144"/>
    </location>
</feature>
<feature type="region of interest" description="Disordered" evidence="1">
    <location>
        <begin position="1"/>
        <end position="20"/>
    </location>
</feature>
<evidence type="ECO:0000256" key="2">
    <source>
        <dbReference type="SAM" id="Phobius"/>
    </source>
</evidence>
<sequence length="144" mass="16267">MSNYFTRPGEPSAYSTEYTEPTPGRVIHSHPEFQSLRNGYRRFAARSTALAVGGFLLYVLLSNFAPGIMNQPLAGHFTLGLALGLGQFLVMVVTVWRYVVRMRTSFDPVARGLRARLEQPPTGQHRPAERTGARPQSAREYRRW</sequence>
<accession>A0A6B3BDR6</accession>
<gene>
    <name evidence="3" type="ORF">G3I71_01550</name>
</gene>
<keyword evidence="2" id="KW-0812">Transmembrane</keyword>
<protein>
    <submittedName>
        <fullName evidence="3">DUF485 domain-containing protein</fullName>
    </submittedName>
</protein>
<dbReference type="AlphaFoldDB" id="A0A6B3BDR6"/>
<evidence type="ECO:0000256" key="1">
    <source>
        <dbReference type="SAM" id="MobiDB-lite"/>
    </source>
</evidence>
<dbReference type="InterPro" id="IPR007436">
    <property type="entry name" value="DUF485"/>
</dbReference>
<feature type="compositionally biased region" description="Basic and acidic residues" evidence="1">
    <location>
        <begin position="126"/>
        <end position="144"/>
    </location>
</feature>
<keyword evidence="2" id="KW-0472">Membrane</keyword>
<dbReference type="RefSeq" id="WP_164312016.1">
    <property type="nucleotide sequence ID" value="NZ_JAAGLU010000001.1"/>
</dbReference>
<reference evidence="3" key="1">
    <citation type="submission" date="2020-01" db="EMBL/GenBank/DDBJ databases">
        <title>Insect and environment-associated Actinomycetes.</title>
        <authorList>
            <person name="Currrie C."/>
            <person name="Chevrette M."/>
            <person name="Carlson C."/>
            <person name="Stubbendieck R."/>
            <person name="Wendt-Pienkowski E."/>
        </authorList>
    </citation>
    <scope>NUCLEOTIDE SEQUENCE</scope>
    <source>
        <strain evidence="3">SID12501</strain>
    </source>
</reference>
<keyword evidence="2" id="KW-1133">Transmembrane helix</keyword>
<evidence type="ECO:0000313" key="3">
    <source>
        <dbReference type="EMBL" id="NEC84577.1"/>
    </source>
</evidence>
<name>A0A6B3BDR6_9ACTN</name>
<dbReference type="PANTHER" id="PTHR38441">
    <property type="entry name" value="INTEGRAL MEMBRANE PROTEIN-RELATED"/>
    <property type="match status" value="1"/>
</dbReference>
<feature type="transmembrane region" description="Helical" evidence="2">
    <location>
        <begin position="43"/>
        <end position="61"/>
    </location>
</feature>
<dbReference type="PANTHER" id="PTHR38441:SF1">
    <property type="entry name" value="MEMBRANE PROTEIN"/>
    <property type="match status" value="1"/>
</dbReference>
<feature type="transmembrane region" description="Helical" evidence="2">
    <location>
        <begin position="73"/>
        <end position="96"/>
    </location>
</feature>
<organism evidence="3">
    <name type="scientific">Streptomyces sp. SID12501</name>
    <dbReference type="NCBI Taxonomy" id="2706042"/>
    <lineage>
        <taxon>Bacteria</taxon>
        <taxon>Bacillati</taxon>
        <taxon>Actinomycetota</taxon>
        <taxon>Actinomycetes</taxon>
        <taxon>Kitasatosporales</taxon>
        <taxon>Streptomycetaceae</taxon>
        <taxon>Streptomyces</taxon>
    </lineage>
</organism>
<dbReference type="Pfam" id="PF04341">
    <property type="entry name" value="DUF485"/>
    <property type="match status" value="1"/>
</dbReference>
<dbReference type="EMBL" id="JAAGLU010000001">
    <property type="protein sequence ID" value="NEC84577.1"/>
    <property type="molecule type" value="Genomic_DNA"/>
</dbReference>
<comment type="caution">
    <text evidence="3">The sequence shown here is derived from an EMBL/GenBank/DDBJ whole genome shotgun (WGS) entry which is preliminary data.</text>
</comment>
<proteinExistence type="predicted"/>